<reference evidence="2" key="1">
    <citation type="submission" date="2019-04" db="EMBL/GenBank/DDBJ databases">
        <title>Sequencing of skin fungus with MAO and IRED activity.</title>
        <authorList>
            <person name="Marsaioli A.J."/>
            <person name="Bonatto J.M.C."/>
            <person name="Reis Junior O."/>
        </authorList>
    </citation>
    <scope>NUCLEOTIDE SEQUENCE</scope>
    <source>
        <strain evidence="2">30M1</strain>
    </source>
</reference>
<evidence type="ECO:0000313" key="2">
    <source>
        <dbReference type="EMBL" id="KAF3001919.1"/>
    </source>
</evidence>
<protein>
    <submittedName>
        <fullName evidence="2">Uncharacterized protein</fullName>
    </submittedName>
</protein>
<sequence>MKLLLLLTLTSLTTASILTGLTGSNNYPRAPQKCGGGCVFSKQCATYDKGNTDCRCSWL</sequence>
<name>A0A9P4TD91_CURKU</name>
<feature type="chain" id="PRO_5040409264" evidence="1">
    <location>
        <begin position="16"/>
        <end position="59"/>
    </location>
</feature>
<organism evidence="2 3">
    <name type="scientific">Curvularia kusanoi</name>
    <name type="common">Cochliobolus kusanoi</name>
    <dbReference type="NCBI Taxonomy" id="90978"/>
    <lineage>
        <taxon>Eukaryota</taxon>
        <taxon>Fungi</taxon>
        <taxon>Dikarya</taxon>
        <taxon>Ascomycota</taxon>
        <taxon>Pezizomycotina</taxon>
        <taxon>Dothideomycetes</taxon>
        <taxon>Pleosporomycetidae</taxon>
        <taxon>Pleosporales</taxon>
        <taxon>Pleosporineae</taxon>
        <taxon>Pleosporaceae</taxon>
        <taxon>Curvularia</taxon>
    </lineage>
</organism>
<accession>A0A9P4TD91</accession>
<proteinExistence type="predicted"/>
<dbReference type="EMBL" id="SWKU01000012">
    <property type="protein sequence ID" value="KAF3001919.1"/>
    <property type="molecule type" value="Genomic_DNA"/>
</dbReference>
<evidence type="ECO:0000256" key="1">
    <source>
        <dbReference type="SAM" id="SignalP"/>
    </source>
</evidence>
<evidence type="ECO:0000313" key="3">
    <source>
        <dbReference type="Proteomes" id="UP000801428"/>
    </source>
</evidence>
<feature type="signal peptide" evidence="1">
    <location>
        <begin position="1"/>
        <end position="15"/>
    </location>
</feature>
<comment type="caution">
    <text evidence="2">The sequence shown here is derived from an EMBL/GenBank/DDBJ whole genome shotgun (WGS) entry which is preliminary data.</text>
</comment>
<keyword evidence="3" id="KW-1185">Reference proteome</keyword>
<gene>
    <name evidence="2" type="ORF">E8E13_006573</name>
</gene>
<keyword evidence="1" id="KW-0732">Signal</keyword>
<dbReference type="Proteomes" id="UP000801428">
    <property type="component" value="Unassembled WGS sequence"/>
</dbReference>
<dbReference type="AlphaFoldDB" id="A0A9P4TD91"/>